<proteinExistence type="inferred from homology"/>
<keyword evidence="4" id="KW-1185">Reference proteome</keyword>
<dbReference type="OrthoDB" id="10267235at2759"/>
<dbReference type="Gene3D" id="3.90.1200.10">
    <property type="match status" value="2"/>
</dbReference>
<dbReference type="PANTHER" id="PTHR22603">
    <property type="entry name" value="CHOLINE/ETHANOALAMINE KINASE"/>
    <property type="match status" value="1"/>
</dbReference>
<reference evidence="3 4" key="1">
    <citation type="journal article" date="2018" name="Plant J.">
        <title>Genome sequences of Chlorella sorokiniana UTEX 1602 and Micractinium conductrix SAG 241.80: implications to maltose excretion by a green alga.</title>
        <authorList>
            <person name="Arriola M.B."/>
            <person name="Velmurugan N."/>
            <person name="Zhang Y."/>
            <person name="Plunkett M.H."/>
            <person name="Hondzo H."/>
            <person name="Barney B.M."/>
        </authorList>
    </citation>
    <scope>NUCLEOTIDE SEQUENCE [LARGE SCALE GENOMIC DNA]</scope>
    <source>
        <strain evidence="3 4">SAG 241.80</strain>
    </source>
</reference>
<evidence type="ECO:0000256" key="1">
    <source>
        <dbReference type="ARBA" id="ARBA00038211"/>
    </source>
</evidence>
<organism evidence="3 4">
    <name type="scientific">Micractinium conductrix</name>
    <dbReference type="NCBI Taxonomy" id="554055"/>
    <lineage>
        <taxon>Eukaryota</taxon>
        <taxon>Viridiplantae</taxon>
        <taxon>Chlorophyta</taxon>
        <taxon>core chlorophytes</taxon>
        <taxon>Trebouxiophyceae</taxon>
        <taxon>Chlorellales</taxon>
        <taxon>Chlorellaceae</taxon>
        <taxon>Chlorella clade</taxon>
        <taxon>Micractinium</taxon>
    </lineage>
</organism>
<comment type="similarity">
    <text evidence="1">Belongs to the choline/ethanolamine kinase family.</text>
</comment>
<keyword evidence="3" id="KW-0808">Transferase</keyword>
<comment type="caution">
    <text evidence="3">The sequence shown here is derived from an EMBL/GenBank/DDBJ whole genome shotgun (WGS) entry which is preliminary data.</text>
</comment>
<dbReference type="PANTHER" id="PTHR22603:SF93">
    <property type="entry name" value="RE24176P"/>
    <property type="match status" value="1"/>
</dbReference>
<dbReference type="GO" id="GO:0004305">
    <property type="term" value="F:ethanolamine kinase activity"/>
    <property type="evidence" value="ECO:0007669"/>
    <property type="project" value="TreeGrafter"/>
</dbReference>
<protein>
    <submittedName>
        <fullName evidence="3">Choline kinase 2</fullName>
    </submittedName>
</protein>
<evidence type="ECO:0000313" key="3">
    <source>
        <dbReference type="EMBL" id="PSC76159.1"/>
    </source>
</evidence>
<dbReference type="AlphaFoldDB" id="A0A2P6VQ00"/>
<name>A0A2P6VQ00_9CHLO</name>
<dbReference type="GO" id="GO:0006646">
    <property type="term" value="P:phosphatidylethanolamine biosynthetic process"/>
    <property type="evidence" value="ECO:0007669"/>
    <property type="project" value="TreeGrafter"/>
</dbReference>
<dbReference type="InterPro" id="IPR011009">
    <property type="entry name" value="Kinase-like_dom_sf"/>
</dbReference>
<dbReference type="EMBL" id="LHPF02000001">
    <property type="protein sequence ID" value="PSC76159.1"/>
    <property type="molecule type" value="Genomic_DNA"/>
</dbReference>
<evidence type="ECO:0000256" key="2">
    <source>
        <dbReference type="SAM" id="MobiDB-lite"/>
    </source>
</evidence>
<keyword evidence="3" id="KW-0418">Kinase</keyword>
<sequence>MAQADWSPAVRGAALHVSVPEVLEDAKRALLPVLETTPGWQPGAAAAASVEQVSGAMTNLVYRVSTPGPTTANSAVIVRVFGTGGKLFSQQDERNIFLLASQLGVGPRCLVEFQNGRVEEFLPGDSLTHESFQQPDVSAAIATAMAAFHVRMLARLPAAASQAAAGIESAGAAAGHSDGVPPPASPPAAPPLRPAIYSRIRQWHAAAGEVCAEELQQQGLGGLLEQVEELEALLAAGSPPWVGFCHNDLQYGNMLLFRGGSSSSPGGGGGAAAAAAAQPAADGAIPVAAGSGAAGGAGPAGGSAAVAAATVAVKLIDYEYSTLNDVAFDVANHFCEWAYNYHGDEAHVFHDAWLPSEEQQLAFCRAYVAAMQRQAGRTAVMQPVAAGAAQGTPAAAAPAGQAEGGAAAAAAENGAVQGRPAKRRAVVGSPSAVASGGDGAWLPAAILAAGGSADDSATTGDGGSSGGETGDAADCAARLLCAKARSHTPLVHLKWGLWGLIQHKMSDVDFDYLSYGTQRIARYHKTRSAVLAAQ</sequence>
<dbReference type="SUPFAM" id="SSF56112">
    <property type="entry name" value="Protein kinase-like (PK-like)"/>
    <property type="match status" value="1"/>
</dbReference>
<dbReference type="GO" id="GO:0005737">
    <property type="term" value="C:cytoplasm"/>
    <property type="evidence" value="ECO:0007669"/>
    <property type="project" value="TreeGrafter"/>
</dbReference>
<feature type="region of interest" description="Disordered" evidence="2">
    <location>
        <begin position="172"/>
        <end position="192"/>
    </location>
</feature>
<feature type="compositionally biased region" description="Pro residues" evidence="2">
    <location>
        <begin position="180"/>
        <end position="192"/>
    </location>
</feature>
<accession>A0A2P6VQ00</accession>
<dbReference type="Proteomes" id="UP000239649">
    <property type="component" value="Unassembled WGS sequence"/>
</dbReference>
<dbReference type="GO" id="GO:0004103">
    <property type="term" value="F:choline kinase activity"/>
    <property type="evidence" value="ECO:0007669"/>
    <property type="project" value="TreeGrafter"/>
</dbReference>
<dbReference type="Gene3D" id="3.30.200.20">
    <property type="entry name" value="Phosphorylase Kinase, domain 1"/>
    <property type="match status" value="1"/>
</dbReference>
<evidence type="ECO:0000313" key="4">
    <source>
        <dbReference type="Proteomes" id="UP000239649"/>
    </source>
</evidence>
<gene>
    <name evidence="3" type="primary">g810</name>
    <name evidence="3" type="ORF">C2E20_0810</name>
</gene>
<dbReference type="Pfam" id="PF01633">
    <property type="entry name" value="Choline_kinase"/>
    <property type="match status" value="1"/>
</dbReference>
<dbReference type="STRING" id="554055.A0A2P6VQ00"/>